<accession>A0AA88H3P2</accession>
<gene>
    <name evidence="1" type="ORF">C9374_011217</name>
</gene>
<sequence length="490" mass="55708">MRAIGGVILTTTFASAVEGRIETKISKDDSKPFLEKFSYHFTKPLPILHATQVTTFLDKFIDTSRKRNNNSDIWKLVATFLQGPTRRCEEFLQDIYLELKDSTTPEIRSFEEFVYTILCNLVDKKKEYSQGKTNQPLYKSLFYRLALLGEANLTKAKHVISSETSVSNSDEENAARFLLTHGLSYTYDYTNKIYKIVSPIERMRLLKTLQQEASKVQSDWFLYSHKQLSDIGDISPLSEVAAVYFILNHFKFFKQQFPGTYLQNYNLQANYYVEDSEISKDSLSTDFKISSLLINTIHCNMKGLQTIQYPLTGSNKDLLPQFLVRPCHHAGPDVIGMLVRRSSDNNELPMCIPVVAAVTRMTGNTTKFQKNYATTDLSNLYHENLATNISPPTNALAVNERNSLDTPITDIMKTGKILRLLFHPNESFNTPLSDRIPQYSNGADEVEKAFSDHAVLTKKGHLVYEISKNNSIWENYLNSNGLSVLGGVFQ</sequence>
<comment type="caution">
    <text evidence="1">The sequence shown here is derived from an EMBL/GenBank/DDBJ whole genome shotgun (WGS) entry which is preliminary data.</text>
</comment>
<dbReference type="AlphaFoldDB" id="A0AA88H3P2"/>
<dbReference type="Proteomes" id="UP000816034">
    <property type="component" value="Unassembled WGS sequence"/>
</dbReference>
<reference evidence="1 2" key="1">
    <citation type="journal article" date="2018" name="BMC Genomics">
        <title>The genome of Naegleria lovaniensis, the basis for a comparative approach to unravel pathogenicity factors of the human pathogenic amoeba N. fowleri.</title>
        <authorList>
            <person name="Liechti N."/>
            <person name="Schurch N."/>
            <person name="Bruggmann R."/>
            <person name="Wittwer M."/>
        </authorList>
    </citation>
    <scope>NUCLEOTIDE SEQUENCE [LARGE SCALE GENOMIC DNA]</scope>
    <source>
        <strain evidence="1 2">ATCC 30569</strain>
    </source>
</reference>
<dbReference type="RefSeq" id="XP_044554386.1">
    <property type="nucleotide sequence ID" value="XM_044686848.1"/>
</dbReference>
<protein>
    <submittedName>
        <fullName evidence="1">Uncharacterized protein</fullName>
    </submittedName>
</protein>
<dbReference type="GeneID" id="68103671"/>
<proteinExistence type="predicted"/>
<evidence type="ECO:0000313" key="1">
    <source>
        <dbReference type="EMBL" id="KAG2392492.1"/>
    </source>
</evidence>
<evidence type="ECO:0000313" key="2">
    <source>
        <dbReference type="Proteomes" id="UP000816034"/>
    </source>
</evidence>
<dbReference type="EMBL" id="PYSW02000004">
    <property type="protein sequence ID" value="KAG2392492.1"/>
    <property type="molecule type" value="Genomic_DNA"/>
</dbReference>
<name>A0AA88H3P2_NAELO</name>
<organism evidence="1 2">
    <name type="scientific">Naegleria lovaniensis</name>
    <name type="common">Amoeba</name>
    <dbReference type="NCBI Taxonomy" id="51637"/>
    <lineage>
        <taxon>Eukaryota</taxon>
        <taxon>Discoba</taxon>
        <taxon>Heterolobosea</taxon>
        <taxon>Tetramitia</taxon>
        <taxon>Eutetramitia</taxon>
        <taxon>Vahlkampfiidae</taxon>
        <taxon>Naegleria</taxon>
    </lineage>
</organism>
<keyword evidence="2" id="KW-1185">Reference proteome</keyword>